<evidence type="ECO:0000256" key="1">
    <source>
        <dbReference type="SAM" id="MobiDB-lite"/>
    </source>
</evidence>
<protein>
    <submittedName>
        <fullName evidence="2">Uncharacterized protein</fullName>
    </submittedName>
</protein>
<evidence type="ECO:0000313" key="3">
    <source>
        <dbReference type="Proteomes" id="UP000503349"/>
    </source>
</evidence>
<reference evidence="2 3" key="1">
    <citation type="submission" date="2019-02" db="EMBL/GenBank/DDBJ databases">
        <title>Opniocepnalus argus genome.</title>
        <authorList>
            <person name="Zhou C."/>
            <person name="Xiao S."/>
        </authorList>
    </citation>
    <scope>NUCLEOTIDE SEQUENCE [LARGE SCALE GENOMIC DNA]</scope>
    <source>
        <strain evidence="2">OARG1902GOOAL</strain>
        <tissue evidence="2">Muscle</tissue>
    </source>
</reference>
<dbReference type="AlphaFoldDB" id="A0A6G1PF96"/>
<sequence>MGNKVSRRRDAQDTGAETAATEQQSAEQPAATELAEEPGMIQSHEATETEDLDVVVGEPVMLVDACLPNEECISKFKEVPAATQATQNDTEQDPVAKEAPLPVQCELLLSVGEPTLKSEPVAEAQLAPEPVPEPEPTSNQDTEIEAVSEPISQASLPEPVLSSLPSISLGAPDVNLQPANSPPTPATICTQVNADKPSDILVSEEWLDHAKAAKISMFASEEPEETSESLEEPMGATEDLEQLVSDVKDDGVGGLLKNLEMDGNYTDLIPGDVVVP</sequence>
<proteinExistence type="predicted"/>
<feature type="region of interest" description="Disordered" evidence="1">
    <location>
        <begin position="1"/>
        <end position="53"/>
    </location>
</feature>
<reference evidence="3" key="2">
    <citation type="submission" date="2019-02" db="EMBL/GenBank/DDBJ databases">
        <title>Opniocepnalus argus Var Kimnra genome.</title>
        <authorList>
            <person name="Zhou C."/>
            <person name="Xiao S."/>
        </authorList>
    </citation>
    <scope>NUCLEOTIDE SEQUENCE [LARGE SCALE GENOMIC DNA]</scope>
</reference>
<feature type="compositionally biased region" description="Low complexity" evidence="1">
    <location>
        <begin position="13"/>
        <end position="33"/>
    </location>
</feature>
<feature type="region of interest" description="Disordered" evidence="1">
    <location>
        <begin position="121"/>
        <end position="145"/>
    </location>
</feature>
<name>A0A6G1PF96_CHAAH</name>
<accession>A0A6G1PF96</accession>
<gene>
    <name evidence="2" type="ORF">EXN66_Car004584</name>
</gene>
<keyword evidence="3" id="KW-1185">Reference proteome</keyword>
<evidence type="ECO:0000313" key="2">
    <source>
        <dbReference type="EMBL" id="KAF3688912.1"/>
    </source>
</evidence>
<dbReference type="Proteomes" id="UP000503349">
    <property type="component" value="Chromosome 4"/>
</dbReference>
<dbReference type="EMBL" id="CM015715">
    <property type="protein sequence ID" value="KAF3688912.1"/>
    <property type="molecule type" value="Genomic_DNA"/>
</dbReference>
<organism evidence="2 3">
    <name type="scientific">Channa argus</name>
    <name type="common">Northern snakehead</name>
    <name type="synonym">Ophicephalus argus</name>
    <dbReference type="NCBI Taxonomy" id="215402"/>
    <lineage>
        <taxon>Eukaryota</taxon>
        <taxon>Metazoa</taxon>
        <taxon>Chordata</taxon>
        <taxon>Craniata</taxon>
        <taxon>Vertebrata</taxon>
        <taxon>Euteleostomi</taxon>
        <taxon>Actinopterygii</taxon>
        <taxon>Neopterygii</taxon>
        <taxon>Teleostei</taxon>
        <taxon>Neoteleostei</taxon>
        <taxon>Acanthomorphata</taxon>
        <taxon>Anabantaria</taxon>
        <taxon>Anabantiformes</taxon>
        <taxon>Channoidei</taxon>
        <taxon>Channidae</taxon>
        <taxon>Channa</taxon>
    </lineage>
</organism>